<dbReference type="VEuPathDB" id="VectorBase:GPAI036224"/>
<name>A0A1B0A6Z6_GLOPL</name>
<protein>
    <submittedName>
        <fullName evidence="2">Uncharacterized protein</fullName>
    </submittedName>
</protein>
<feature type="compositionally biased region" description="Basic and acidic residues" evidence="1">
    <location>
        <begin position="37"/>
        <end position="46"/>
    </location>
</feature>
<dbReference type="Proteomes" id="UP000092445">
    <property type="component" value="Unassembled WGS sequence"/>
</dbReference>
<evidence type="ECO:0000313" key="2">
    <source>
        <dbReference type="EnsemblMetazoa" id="GPAI036224-PA"/>
    </source>
</evidence>
<evidence type="ECO:0000256" key="1">
    <source>
        <dbReference type="SAM" id="MobiDB-lite"/>
    </source>
</evidence>
<reference evidence="3" key="1">
    <citation type="submission" date="2014-03" db="EMBL/GenBank/DDBJ databases">
        <authorList>
            <person name="Aksoy S."/>
            <person name="Warren W."/>
            <person name="Wilson R.K."/>
        </authorList>
    </citation>
    <scope>NUCLEOTIDE SEQUENCE [LARGE SCALE GENOMIC DNA]</scope>
    <source>
        <strain evidence="3">IAEA</strain>
    </source>
</reference>
<reference evidence="2" key="2">
    <citation type="submission" date="2020-05" db="UniProtKB">
        <authorList>
            <consortium name="EnsemblMetazoa"/>
        </authorList>
    </citation>
    <scope>IDENTIFICATION</scope>
    <source>
        <strain evidence="2">IAEA</strain>
    </source>
</reference>
<dbReference type="AlphaFoldDB" id="A0A1B0A6Z6"/>
<feature type="region of interest" description="Disordered" evidence="1">
    <location>
        <begin position="126"/>
        <end position="150"/>
    </location>
</feature>
<dbReference type="EnsemblMetazoa" id="GPAI036224-RA">
    <property type="protein sequence ID" value="GPAI036224-PA"/>
    <property type="gene ID" value="GPAI036224"/>
</dbReference>
<proteinExistence type="predicted"/>
<evidence type="ECO:0000313" key="3">
    <source>
        <dbReference type="Proteomes" id="UP000092445"/>
    </source>
</evidence>
<keyword evidence="3" id="KW-1185">Reference proteome</keyword>
<accession>A0A1B0A6Z6</accession>
<feature type="region of interest" description="Disordered" evidence="1">
    <location>
        <begin position="29"/>
        <end position="54"/>
    </location>
</feature>
<sequence length="231" mass="26682">MESKTTTTKTTLLTLTAALVQQLQHLAYNRGRKKERKREEKEKEKQEEEEAEEAKPHIMLAFTLFMLVSHILLNVTYSTRLPLEVYELTPSGIAGVTELKHKTLEYSTVDGDTLRSSTAIHVQHLATKGPQNTSSQKHTSHSNKDETKDSLIQLQLDRRRSRQMLDIMKQQQHHVEASSHKLHTNLHHLKDVRILYQVGIFKILFIYLPKFGEMINLRAGLIVAYTNDYLK</sequence>
<organism evidence="2 3">
    <name type="scientific">Glossina pallidipes</name>
    <name type="common">Tsetse fly</name>
    <dbReference type="NCBI Taxonomy" id="7398"/>
    <lineage>
        <taxon>Eukaryota</taxon>
        <taxon>Metazoa</taxon>
        <taxon>Ecdysozoa</taxon>
        <taxon>Arthropoda</taxon>
        <taxon>Hexapoda</taxon>
        <taxon>Insecta</taxon>
        <taxon>Pterygota</taxon>
        <taxon>Neoptera</taxon>
        <taxon>Endopterygota</taxon>
        <taxon>Diptera</taxon>
        <taxon>Brachycera</taxon>
        <taxon>Muscomorpha</taxon>
        <taxon>Hippoboscoidea</taxon>
        <taxon>Glossinidae</taxon>
        <taxon>Glossina</taxon>
    </lineage>
</organism>